<comment type="similarity">
    <text evidence="4">Belongs to the class I-like SAM-binding methyltransferase superfamily. Cation-independent O-methyltransferase family.</text>
</comment>
<reference evidence="8 9" key="1">
    <citation type="journal article" date="2021" name="Plant Biotechnol. J.">
        <title>Multi-omics assisted identification of the key and species-specific regulatory components of drought-tolerant mechanisms in Gossypium stocksii.</title>
        <authorList>
            <person name="Yu D."/>
            <person name="Ke L."/>
            <person name="Zhang D."/>
            <person name="Wu Y."/>
            <person name="Sun Y."/>
            <person name="Mei J."/>
            <person name="Sun J."/>
            <person name="Sun Y."/>
        </authorList>
    </citation>
    <scope>NUCLEOTIDE SEQUENCE [LARGE SCALE GENOMIC DNA]</scope>
    <source>
        <strain evidence="9">cv. E1</strain>
        <tissue evidence="8">Leaf</tissue>
    </source>
</reference>
<feature type="domain" description="O-methyltransferase C-terminal" evidence="6">
    <location>
        <begin position="161"/>
        <end position="359"/>
    </location>
</feature>
<keyword evidence="3" id="KW-0949">S-adenosyl-L-methionine</keyword>
<comment type="caution">
    <text evidence="8">The sequence shown here is derived from an EMBL/GenBank/DDBJ whole genome shotgun (WGS) entry which is preliminary data.</text>
</comment>
<dbReference type="SUPFAM" id="SSF46785">
    <property type="entry name" value="Winged helix' DNA-binding domain"/>
    <property type="match status" value="1"/>
</dbReference>
<dbReference type="EMBL" id="JAIQCV010000012">
    <property type="protein sequence ID" value="KAH1040468.1"/>
    <property type="molecule type" value="Genomic_DNA"/>
</dbReference>
<dbReference type="PANTHER" id="PTHR11746">
    <property type="entry name" value="O-METHYLTRANSFERASE"/>
    <property type="match status" value="1"/>
</dbReference>
<dbReference type="GO" id="GO:0046983">
    <property type="term" value="F:protein dimerization activity"/>
    <property type="evidence" value="ECO:0007669"/>
    <property type="project" value="InterPro"/>
</dbReference>
<organism evidence="8 9">
    <name type="scientific">Gossypium stocksii</name>
    <dbReference type="NCBI Taxonomy" id="47602"/>
    <lineage>
        <taxon>Eukaryota</taxon>
        <taxon>Viridiplantae</taxon>
        <taxon>Streptophyta</taxon>
        <taxon>Embryophyta</taxon>
        <taxon>Tracheophyta</taxon>
        <taxon>Spermatophyta</taxon>
        <taxon>Magnoliopsida</taxon>
        <taxon>eudicotyledons</taxon>
        <taxon>Gunneridae</taxon>
        <taxon>Pentapetalae</taxon>
        <taxon>rosids</taxon>
        <taxon>malvids</taxon>
        <taxon>Malvales</taxon>
        <taxon>Malvaceae</taxon>
        <taxon>Malvoideae</taxon>
        <taxon>Gossypium</taxon>
    </lineage>
</organism>
<keyword evidence="2" id="KW-0808">Transferase</keyword>
<proteinExistence type="inferred from homology"/>
<keyword evidence="9" id="KW-1185">Reference proteome</keyword>
<evidence type="ECO:0000313" key="9">
    <source>
        <dbReference type="Proteomes" id="UP000828251"/>
    </source>
</evidence>
<dbReference type="InterPro" id="IPR016461">
    <property type="entry name" value="COMT-like"/>
</dbReference>
<sequence>MVQPKRNQTLCSYKSGSFNKTSSRVANGIIKFSKRKKITEVSGIEEEEAGAEVDIWNYVFGYAKLAVVKCAIELGIADVIENYGSPMPLPELATALRCEPSRLHRIMRFMVHYRIFKQEPINQHTVGFSSTPLSRRLIKGGEKSMVAFILLMCSPPWLASWHCLNARVLETGNNISPFEAANGKDLWSYTETNPDHNEVFNEAVVCYARLTVEAIIKGCPEVFDGVKSLVMSVASRHSHGLEASTLISIPHVVAVAPKSNSTENVAGNMFMSIPNADAAFLMWVLHDWDDEECIKIQCREAVPENKGKVIIVEAVLEANKDYELSFVELMLDMALMAGTRKGKERTLNEWSYVLQQSGFTRSNVKPIREVQSVIEAYP</sequence>
<dbReference type="InterPro" id="IPR036388">
    <property type="entry name" value="WH-like_DNA-bd_sf"/>
</dbReference>
<dbReference type="FunFam" id="1.10.10.10:FF:000836">
    <property type="entry name" value="O-methyltransferase family protein"/>
    <property type="match status" value="1"/>
</dbReference>
<feature type="domain" description="O-methyltransferase dimerisation" evidence="7">
    <location>
        <begin position="56"/>
        <end position="139"/>
    </location>
</feature>
<evidence type="ECO:0000256" key="3">
    <source>
        <dbReference type="ARBA" id="ARBA00022691"/>
    </source>
</evidence>
<dbReference type="GO" id="GO:0008171">
    <property type="term" value="F:O-methyltransferase activity"/>
    <property type="evidence" value="ECO:0007669"/>
    <property type="project" value="InterPro"/>
</dbReference>
<dbReference type="Gene3D" id="1.10.10.10">
    <property type="entry name" value="Winged helix-like DNA-binding domain superfamily/Winged helix DNA-binding domain"/>
    <property type="match status" value="1"/>
</dbReference>
<dbReference type="InterPro" id="IPR029063">
    <property type="entry name" value="SAM-dependent_MTases_sf"/>
</dbReference>
<gene>
    <name evidence="8" type="ORF">J1N35_042211</name>
</gene>
<dbReference type="SUPFAM" id="SSF53335">
    <property type="entry name" value="S-adenosyl-L-methionine-dependent methyltransferases"/>
    <property type="match status" value="1"/>
</dbReference>
<dbReference type="Gene3D" id="3.40.50.150">
    <property type="entry name" value="Vaccinia Virus protein VP39"/>
    <property type="match status" value="1"/>
</dbReference>
<dbReference type="AlphaFoldDB" id="A0A9D3ZK40"/>
<evidence type="ECO:0000256" key="5">
    <source>
        <dbReference type="PIRSR" id="PIRSR005739-1"/>
    </source>
</evidence>
<dbReference type="GO" id="GO:0032259">
    <property type="term" value="P:methylation"/>
    <property type="evidence" value="ECO:0007669"/>
    <property type="project" value="UniProtKB-KW"/>
</dbReference>
<dbReference type="PIRSF" id="PIRSF005739">
    <property type="entry name" value="O-mtase"/>
    <property type="match status" value="1"/>
</dbReference>
<evidence type="ECO:0000259" key="7">
    <source>
        <dbReference type="Pfam" id="PF08100"/>
    </source>
</evidence>
<accession>A0A9D3ZK40</accession>
<evidence type="ECO:0000313" key="8">
    <source>
        <dbReference type="EMBL" id="KAH1040468.1"/>
    </source>
</evidence>
<evidence type="ECO:0000256" key="2">
    <source>
        <dbReference type="ARBA" id="ARBA00022679"/>
    </source>
</evidence>
<dbReference type="PROSITE" id="PS51683">
    <property type="entry name" value="SAM_OMT_II"/>
    <property type="match status" value="1"/>
</dbReference>
<evidence type="ECO:0000256" key="4">
    <source>
        <dbReference type="ARBA" id="ARBA00038277"/>
    </source>
</evidence>
<feature type="active site" description="Proton acceptor" evidence="5">
    <location>
        <position position="286"/>
    </location>
</feature>
<evidence type="ECO:0008006" key="10">
    <source>
        <dbReference type="Google" id="ProtNLM"/>
    </source>
</evidence>
<evidence type="ECO:0000256" key="1">
    <source>
        <dbReference type="ARBA" id="ARBA00022603"/>
    </source>
</evidence>
<dbReference type="InterPro" id="IPR001077">
    <property type="entry name" value="COMT_C"/>
</dbReference>
<dbReference type="Proteomes" id="UP000828251">
    <property type="component" value="Unassembled WGS sequence"/>
</dbReference>
<keyword evidence="1" id="KW-0489">Methyltransferase</keyword>
<dbReference type="Pfam" id="PF00891">
    <property type="entry name" value="Methyltransf_2"/>
    <property type="match status" value="1"/>
</dbReference>
<name>A0A9D3ZK40_9ROSI</name>
<dbReference type="InterPro" id="IPR012967">
    <property type="entry name" value="COMT_dimerisation"/>
</dbReference>
<dbReference type="Pfam" id="PF08100">
    <property type="entry name" value="Dimerisation"/>
    <property type="match status" value="1"/>
</dbReference>
<dbReference type="InterPro" id="IPR036390">
    <property type="entry name" value="WH_DNA-bd_sf"/>
</dbReference>
<dbReference type="OrthoDB" id="1606438at2759"/>
<protein>
    <recommendedName>
        <fullName evidence="10">O-methyltransferase domain-containing protein</fullName>
    </recommendedName>
</protein>
<evidence type="ECO:0000259" key="6">
    <source>
        <dbReference type="Pfam" id="PF00891"/>
    </source>
</evidence>